<dbReference type="GO" id="GO:0006535">
    <property type="term" value="P:cysteine biosynthetic process from serine"/>
    <property type="evidence" value="ECO:0007669"/>
    <property type="project" value="UniProtKB-UniRule"/>
</dbReference>
<evidence type="ECO:0000256" key="13">
    <source>
        <dbReference type="RuleBase" id="RU003985"/>
    </source>
</evidence>
<evidence type="ECO:0000313" key="15">
    <source>
        <dbReference type="EMBL" id="MSS43255.1"/>
    </source>
</evidence>
<dbReference type="EMBL" id="VULR01000006">
    <property type="protein sequence ID" value="MSS43255.1"/>
    <property type="molecule type" value="Genomic_DNA"/>
</dbReference>
<evidence type="ECO:0000256" key="2">
    <source>
        <dbReference type="ARBA" id="ARBA00004962"/>
    </source>
</evidence>
<keyword evidence="7 13" id="KW-0808">Transferase</keyword>
<dbReference type="EC" id="2.5.1.47" evidence="4 13"/>
<feature type="binding site" evidence="11">
    <location>
        <position position="74"/>
    </location>
    <ligand>
        <name>pyridoxal 5'-phosphate</name>
        <dbReference type="ChEBI" id="CHEBI:597326"/>
    </ligand>
</feature>
<dbReference type="InterPro" id="IPR036052">
    <property type="entry name" value="TrpB-like_PALP_sf"/>
</dbReference>
<comment type="similarity">
    <text evidence="3 13">Belongs to the cysteine synthase/cystathionine beta-synthase family.</text>
</comment>
<accession>A0A844FH55</accession>
<dbReference type="SUPFAM" id="SSF53686">
    <property type="entry name" value="Tryptophan synthase beta subunit-like PLP-dependent enzymes"/>
    <property type="match status" value="1"/>
</dbReference>
<dbReference type="Pfam" id="PF00291">
    <property type="entry name" value="PALP"/>
    <property type="match status" value="1"/>
</dbReference>
<dbReference type="PANTHER" id="PTHR10314">
    <property type="entry name" value="CYSTATHIONINE BETA-SYNTHASE"/>
    <property type="match status" value="1"/>
</dbReference>
<dbReference type="PROSITE" id="PS00901">
    <property type="entry name" value="CYS_SYNTHASE"/>
    <property type="match status" value="1"/>
</dbReference>
<comment type="caution">
    <text evidence="15">The sequence shown here is derived from an EMBL/GenBank/DDBJ whole genome shotgun (WGS) entry which is preliminary data.</text>
</comment>
<dbReference type="InterPro" id="IPR050214">
    <property type="entry name" value="Cys_Synth/Cystath_Beta-Synth"/>
</dbReference>
<evidence type="ECO:0000256" key="5">
    <source>
        <dbReference type="ARBA" id="ARBA00019371"/>
    </source>
</evidence>
<name>A0A844FH55_9FIRM</name>
<dbReference type="AlphaFoldDB" id="A0A844FH55"/>
<dbReference type="CDD" id="cd01561">
    <property type="entry name" value="CBS_like"/>
    <property type="match status" value="1"/>
</dbReference>
<evidence type="ECO:0000256" key="9">
    <source>
        <dbReference type="ARBA" id="ARBA00023192"/>
    </source>
</evidence>
<dbReference type="GO" id="GO:0004124">
    <property type="term" value="F:cysteine synthase activity"/>
    <property type="evidence" value="ECO:0007669"/>
    <property type="project" value="UniProtKB-UniRule"/>
</dbReference>
<comment type="cofactor">
    <cofactor evidence="1 11 13">
        <name>pyridoxal 5'-phosphate</name>
        <dbReference type="ChEBI" id="CHEBI:597326"/>
    </cofactor>
</comment>
<dbReference type="RefSeq" id="WP_326831046.1">
    <property type="nucleotide sequence ID" value="NZ_VULR01000006.1"/>
</dbReference>
<keyword evidence="8 11" id="KW-0663">Pyridoxal phosphate</keyword>
<dbReference type="InterPro" id="IPR005856">
    <property type="entry name" value="Cys_synth"/>
</dbReference>
<dbReference type="InterPro" id="IPR001216">
    <property type="entry name" value="P-phosphate_BS"/>
</dbReference>
<comment type="pathway">
    <text evidence="2">Amino-acid biosynthesis; L-cysteine biosynthesis; L-cysteine from L-serine: step 2/2.</text>
</comment>
<evidence type="ECO:0000256" key="11">
    <source>
        <dbReference type="PIRSR" id="PIRSR605856-50"/>
    </source>
</evidence>
<dbReference type="InterPro" id="IPR001926">
    <property type="entry name" value="TrpB-like_PALP"/>
</dbReference>
<dbReference type="FunFam" id="3.40.50.1100:FF:000118">
    <property type="entry name" value="Related to CYS4-cystathionine beta-synthase"/>
    <property type="match status" value="1"/>
</dbReference>
<feature type="modified residue" description="N6-(pyridoxal phosphate)lysine" evidence="12">
    <location>
        <position position="44"/>
    </location>
</feature>
<evidence type="ECO:0000256" key="8">
    <source>
        <dbReference type="ARBA" id="ARBA00022898"/>
    </source>
</evidence>
<organism evidence="15 16">
    <name type="scientific">Anaerosalibacter bizertensis</name>
    <dbReference type="NCBI Taxonomy" id="932217"/>
    <lineage>
        <taxon>Bacteria</taxon>
        <taxon>Bacillati</taxon>
        <taxon>Bacillota</taxon>
        <taxon>Tissierellia</taxon>
        <taxon>Tissierellales</taxon>
        <taxon>Sporanaerobacteraceae</taxon>
        <taxon>Anaerosalibacter</taxon>
    </lineage>
</organism>
<feature type="binding site" evidence="11">
    <location>
        <position position="266"/>
    </location>
    <ligand>
        <name>pyridoxal 5'-phosphate</name>
        <dbReference type="ChEBI" id="CHEBI:597326"/>
    </ligand>
</feature>
<keyword evidence="9 13" id="KW-0198">Cysteine biosynthesis</keyword>
<gene>
    <name evidence="15" type="primary">cysK</name>
    <name evidence="15" type="ORF">FYJ27_05850</name>
</gene>
<protein>
    <recommendedName>
        <fullName evidence="5 13">Cysteine synthase</fullName>
        <ecNumber evidence="4 13">2.5.1.47</ecNumber>
    </recommendedName>
</protein>
<keyword evidence="6 13" id="KW-0028">Amino-acid biosynthesis</keyword>
<dbReference type="NCBIfam" id="TIGR01136">
    <property type="entry name" value="cysKM"/>
    <property type="match status" value="1"/>
</dbReference>
<feature type="domain" description="Tryptophan synthase beta chain-like PALP" evidence="14">
    <location>
        <begin position="9"/>
        <end position="293"/>
    </location>
</feature>
<evidence type="ECO:0000256" key="7">
    <source>
        <dbReference type="ARBA" id="ARBA00022679"/>
    </source>
</evidence>
<evidence type="ECO:0000313" key="16">
    <source>
        <dbReference type="Proteomes" id="UP000462760"/>
    </source>
</evidence>
<sequence length="305" mass="32908">MKIGNSIIDLIGKTPMLKINNIMKESWSDVFLKLEYFNPAGSIKDRPALYMIEEAEKRGELKKGSVIVEPTSGNTGIGLAMVGAAKGYKVILVMPDTMSSERRSLLKAYGAELILTPGAKGMQGSIDKAEELVKNNDNYFLPYQFKNTDNPKSHEETTALEILEQMDGDIDVFISGIGTGGTVTGVGKVLKNEIPDIKIIGVEPASSPILSGGEAGPHKIQGIGANFIPEILDLDLLDKVEVVEDEEAIEMTRKLARREGVLLGISSGAAAFAALKWAEKLGKGKRIVAIAPDSGERYLSTKIFE</sequence>
<evidence type="ECO:0000256" key="12">
    <source>
        <dbReference type="PIRSR" id="PIRSR605856-51"/>
    </source>
</evidence>
<dbReference type="InterPro" id="IPR005859">
    <property type="entry name" value="CysK"/>
</dbReference>
<proteinExistence type="inferred from homology"/>
<dbReference type="Proteomes" id="UP000462760">
    <property type="component" value="Unassembled WGS sequence"/>
</dbReference>
<evidence type="ECO:0000256" key="4">
    <source>
        <dbReference type="ARBA" id="ARBA00012681"/>
    </source>
</evidence>
<feature type="binding site" evidence="11">
    <location>
        <begin position="178"/>
        <end position="182"/>
    </location>
    <ligand>
        <name>pyridoxal 5'-phosphate</name>
        <dbReference type="ChEBI" id="CHEBI:597326"/>
    </ligand>
</feature>
<comment type="catalytic activity">
    <reaction evidence="10 13">
        <text>O-acetyl-L-serine + hydrogen sulfide = L-cysteine + acetate</text>
        <dbReference type="Rhea" id="RHEA:14829"/>
        <dbReference type="ChEBI" id="CHEBI:29919"/>
        <dbReference type="ChEBI" id="CHEBI:30089"/>
        <dbReference type="ChEBI" id="CHEBI:35235"/>
        <dbReference type="ChEBI" id="CHEBI:58340"/>
        <dbReference type="EC" id="2.5.1.47"/>
    </reaction>
</comment>
<evidence type="ECO:0000256" key="1">
    <source>
        <dbReference type="ARBA" id="ARBA00001933"/>
    </source>
</evidence>
<dbReference type="Gene3D" id="3.40.50.1100">
    <property type="match status" value="2"/>
</dbReference>
<dbReference type="UniPathway" id="UPA00136">
    <property type="reaction ID" value="UER00200"/>
</dbReference>
<evidence type="ECO:0000259" key="14">
    <source>
        <dbReference type="Pfam" id="PF00291"/>
    </source>
</evidence>
<evidence type="ECO:0000256" key="10">
    <source>
        <dbReference type="ARBA" id="ARBA00047931"/>
    </source>
</evidence>
<reference evidence="15 16" key="1">
    <citation type="submission" date="2019-08" db="EMBL/GenBank/DDBJ databases">
        <title>In-depth cultivation of the pig gut microbiome towards novel bacterial diversity and tailored functional studies.</title>
        <authorList>
            <person name="Wylensek D."/>
            <person name="Hitch T.C.A."/>
            <person name="Clavel T."/>
        </authorList>
    </citation>
    <scope>NUCLEOTIDE SEQUENCE [LARGE SCALE GENOMIC DNA]</scope>
    <source>
        <strain evidence="15 16">Med78-601-WT-4W-RMD-3</strain>
    </source>
</reference>
<dbReference type="NCBIfam" id="TIGR01139">
    <property type="entry name" value="cysK"/>
    <property type="match status" value="1"/>
</dbReference>
<evidence type="ECO:0000256" key="3">
    <source>
        <dbReference type="ARBA" id="ARBA00007103"/>
    </source>
</evidence>
<evidence type="ECO:0000256" key="6">
    <source>
        <dbReference type="ARBA" id="ARBA00022605"/>
    </source>
</evidence>
<dbReference type="FunFam" id="3.40.50.1100:FF:000003">
    <property type="entry name" value="Cystathionine beta-synthase"/>
    <property type="match status" value="1"/>
</dbReference>